<sequence length="312" mass="35004">MVIASTAPLLLYLMRTESPPPSERNPKDSDNPTVTSPELSTQEQEASIETLRRLAERTPELLDEYFGSGRGEQNKHILDELSDVVREADQVLASVDFPALLDSVRLEDLPDAIDAEKVPGAVTSLRPQDAIPYKKLLAIVELREAFNAVDVREFRRNHRELGVEIDDVMEYLPAEIVEEPDETSDEDLDGSTDSTPLDEETKSELLASDVGKRVAVQTEIDDAVVKLREHLLEVHETVREQTSANELASRSVDRPNSRNPTAYSTLPSTRPDIGSATRFASIPSETRYSSAPNYERIYGNRFQKSRFRNPNR</sequence>
<dbReference type="OrthoDB" id="308200at2157"/>
<name>A0A1H8V4E0_9EURY</name>
<dbReference type="Proteomes" id="UP000199126">
    <property type="component" value="Unassembled WGS sequence"/>
</dbReference>
<accession>A0A1H8V4E0</accession>
<organism evidence="2 3">
    <name type="scientific">Halogranum amylolyticum</name>
    <dbReference type="NCBI Taxonomy" id="660520"/>
    <lineage>
        <taxon>Archaea</taxon>
        <taxon>Methanobacteriati</taxon>
        <taxon>Methanobacteriota</taxon>
        <taxon>Stenosarchaea group</taxon>
        <taxon>Halobacteria</taxon>
        <taxon>Halobacteriales</taxon>
        <taxon>Haloferacaceae</taxon>
    </lineage>
</organism>
<keyword evidence="3" id="KW-1185">Reference proteome</keyword>
<protein>
    <submittedName>
        <fullName evidence="2">Uncharacterized protein</fullName>
    </submittedName>
</protein>
<feature type="compositionally biased region" description="Polar residues" evidence="1">
    <location>
        <begin position="257"/>
        <end position="268"/>
    </location>
</feature>
<reference evidence="3" key="1">
    <citation type="submission" date="2016-10" db="EMBL/GenBank/DDBJ databases">
        <authorList>
            <person name="Varghese N."/>
            <person name="Submissions S."/>
        </authorList>
    </citation>
    <scope>NUCLEOTIDE SEQUENCE [LARGE SCALE GENOMIC DNA]</scope>
    <source>
        <strain evidence="3">CGMCC 1.10121</strain>
    </source>
</reference>
<feature type="region of interest" description="Disordered" evidence="1">
    <location>
        <begin position="177"/>
        <end position="206"/>
    </location>
</feature>
<dbReference type="EMBL" id="FODV01000014">
    <property type="protein sequence ID" value="SEP10266.1"/>
    <property type="molecule type" value="Genomic_DNA"/>
</dbReference>
<dbReference type="RefSeq" id="WP_139246698.1">
    <property type="nucleotide sequence ID" value="NZ_FODV01000014.1"/>
</dbReference>
<dbReference type="AlphaFoldDB" id="A0A1H8V4E0"/>
<proteinExistence type="predicted"/>
<gene>
    <name evidence="2" type="ORF">SAMN04487948_11433</name>
</gene>
<evidence type="ECO:0000313" key="2">
    <source>
        <dbReference type="EMBL" id="SEP10266.1"/>
    </source>
</evidence>
<evidence type="ECO:0000256" key="1">
    <source>
        <dbReference type="SAM" id="MobiDB-lite"/>
    </source>
</evidence>
<feature type="region of interest" description="Disordered" evidence="1">
    <location>
        <begin position="239"/>
        <end position="287"/>
    </location>
</feature>
<feature type="compositionally biased region" description="Polar residues" evidence="1">
    <location>
        <begin position="31"/>
        <end position="47"/>
    </location>
</feature>
<evidence type="ECO:0000313" key="3">
    <source>
        <dbReference type="Proteomes" id="UP000199126"/>
    </source>
</evidence>
<feature type="compositionally biased region" description="Acidic residues" evidence="1">
    <location>
        <begin position="177"/>
        <end position="190"/>
    </location>
</feature>
<feature type="region of interest" description="Disordered" evidence="1">
    <location>
        <begin position="16"/>
        <end position="48"/>
    </location>
</feature>